<evidence type="ECO:0000313" key="2">
    <source>
        <dbReference type="Proteomes" id="UP001222958"/>
    </source>
</evidence>
<proteinExistence type="predicted"/>
<organism evidence="1 2">
    <name type="scientific">Clostridium perfringens</name>
    <dbReference type="NCBI Taxonomy" id="1502"/>
    <lineage>
        <taxon>Bacteria</taxon>
        <taxon>Bacillati</taxon>
        <taxon>Bacillota</taxon>
        <taxon>Clostridia</taxon>
        <taxon>Eubacteriales</taxon>
        <taxon>Clostridiaceae</taxon>
        <taxon>Clostridium</taxon>
    </lineage>
</organism>
<dbReference type="Proteomes" id="UP001222958">
    <property type="component" value="Unassembled WGS sequence"/>
</dbReference>
<dbReference type="RefSeq" id="WP_279856536.1">
    <property type="nucleotide sequence ID" value="NZ_JARVUX010000001.1"/>
</dbReference>
<gene>
    <name evidence="1" type="ORF">QDQ28_00155</name>
</gene>
<comment type="caution">
    <text evidence="1">The sequence shown here is derived from an EMBL/GenBank/DDBJ whole genome shotgun (WGS) entry which is preliminary data.</text>
</comment>
<reference evidence="1" key="1">
    <citation type="submission" date="2023-04" db="EMBL/GenBank/DDBJ databases">
        <title>Epidemiological investigation of Clostridium perfringens isolated from cattle.</title>
        <authorList>
            <person name="Tian R."/>
        </authorList>
    </citation>
    <scope>NUCLEOTIDE SEQUENCE</scope>
    <source>
        <strain evidence="1">ZWCP172</strain>
    </source>
</reference>
<protein>
    <submittedName>
        <fullName evidence="1">Uncharacterized protein</fullName>
    </submittedName>
</protein>
<dbReference type="AlphaFoldDB" id="A0AAP4A4N3"/>
<evidence type="ECO:0000313" key="1">
    <source>
        <dbReference type="EMBL" id="MDH2334591.1"/>
    </source>
</evidence>
<dbReference type="EMBL" id="JARVUX010000001">
    <property type="protein sequence ID" value="MDH2334591.1"/>
    <property type="molecule type" value="Genomic_DNA"/>
</dbReference>
<sequence length="189" mass="22447">MCRDIAIQSEVRENWFKNHIAQVEIDLDDLKVINWGEPGTNLYRVRYVFDRNKVYISGDIGSAIFQVNNKIDINFFKDINIFYFFDKLEAISCDRYDWSSEECVSSLDEWFNDEASDELEELRERASYCSTKEEWIYQVVNDEYNDLIRSLDCCYDEWIYDIGQVIPRRVYGWLIGLEMMAEQLGGGKK</sequence>
<name>A0AAP4A4N3_CLOPF</name>
<accession>A0AAP4A4N3</accession>